<sequence length="122" mass="13753">MICYSSPHPSIHQGAHPRPVQDIQPRLSSDSKPSYDNRYRLKFALLLSWCCRAWKDALPEKAVDTVTFEHSPHWPMQRCWEPWHRSGGPTSTSSSSSRLPCRPRSSSSSWTADASAGRLSGM</sequence>
<dbReference type="Proteomes" id="UP000193922">
    <property type="component" value="Unassembled WGS sequence"/>
</dbReference>
<keyword evidence="3" id="KW-1185">Reference proteome</keyword>
<feature type="compositionally biased region" description="Low complexity" evidence="1">
    <location>
        <begin position="86"/>
        <end position="122"/>
    </location>
</feature>
<evidence type="ECO:0000256" key="1">
    <source>
        <dbReference type="SAM" id="MobiDB-lite"/>
    </source>
</evidence>
<organism evidence="2 3">
    <name type="scientific">Linderina pennispora</name>
    <dbReference type="NCBI Taxonomy" id="61395"/>
    <lineage>
        <taxon>Eukaryota</taxon>
        <taxon>Fungi</taxon>
        <taxon>Fungi incertae sedis</taxon>
        <taxon>Zoopagomycota</taxon>
        <taxon>Kickxellomycotina</taxon>
        <taxon>Kickxellomycetes</taxon>
        <taxon>Kickxellales</taxon>
        <taxon>Kickxellaceae</taxon>
        <taxon>Linderina</taxon>
    </lineage>
</organism>
<accession>A0A1Y1WEC1</accession>
<proteinExistence type="predicted"/>
<dbReference type="AlphaFoldDB" id="A0A1Y1WEC1"/>
<gene>
    <name evidence="2" type="ORF">DL89DRAFT_101925</name>
</gene>
<feature type="region of interest" description="Disordered" evidence="1">
    <location>
        <begin position="1"/>
        <end position="35"/>
    </location>
</feature>
<protein>
    <submittedName>
        <fullName evidence="2">Uncharacterized protein</fullName>
    </submittedName>
</protein>
<comment type="caution">
    <text evidence="2">The sequence shown here is derived from an EMBL/GenBank/DDBJ whole genome shotgun (WGS) entry which is preliminary data.</text>
</comment>
<dbReference type="GeneID" id="63799649"/>
<reference evidence="2 3" key="1">
    <citation type="submission" date="2016-07" db="EMBL/GenBank/DDBJ databases">
        <title>Pervasive Adenine N6-methylation of Active Genes in Fungi.</title>
        <authorList>
            <consortium name="DOE Joint Genome Institute"/>
            <person name="Mondo S.J."/>
            <person name="Dannebaum R.O."/>
            <person name="Kuo R.C."/>
            <person name="Labutti K."/>
            <person name="Haridas S."/>
            <person name="Kuo A."/>
            <person name="Salamov A."/>
            <person name="Ahrendt S.R."/>
            <person name="Lipzen A."/>
            <person name="Sullivan W."/>
            <person name="Andreopoulos W.B."/>
            <person name="Clum A."/>
            <person name="Lindquist E."/>
            <person name="Daum C."/>
            <person name="Ramamoorthy G.K."/>
            <person name="Gryganskyi A."/>
            <person name="Culley D."/>
            <person name="Magnuson J.K."/>
            <person name="James T.Y."/>
            <person name="O'Malley M.A."/>
            <person name="Stajich J.E."/>
            <person name="Spatafora J.W."/>
            <person name="Visel A."/>
            <person name="Grigoriev I.V."/>
        </authorList>
    </citation>
    <scope>NUCLEOTIDE SEQUENCE [LARGE SCALE GENOMIC DNA]</scope>
    <source>
        <strain evidence="2 3">ATCC 12442</strain>
    </source>
</reference>
<dbReference type="EMBL" id="MCFD01000003">
    <property type="protein sequence ID" value="ORX71822.1"/>
    <property type="molecule type" value="Genomic_DNA"/>
</dbReference>
<evidence type="ECO:0000313" key="2">
    <source>
        <dbReference type="EMBL" id="ORX71822.1"/>
    </source>
</evidence>
<evidence type="ECO:0000313" key="3">
    <source>
        <dbReference type="Proteomes" id="UP000193922"/>
    </source>
</evidence>
<dbReference type="RefSeq" id="XP_040745246.1">
    <property type="nucleotide sequence ID" value="XM_040883001.1"/>
</dbReference>
<feature type="region of interest" description="Disordered" evidence="1">
    <location>
        <begin position="85"/>
        <end position="122"/>
    </location>
</feature>
<name>A0A1Y1WEC1_9FUNG</name>